<proteinExistence type="predicted"/>
<name>A0A0D1D6N3_9RHOB</name>
<dbReference type="Pfam" id="PF14108">
    <property type="entry name" value="ABA4-like"/>
    <property type="match status" value="1"/>
</dbReference>
<reference evidence="2 3" key="1">
    <citation type="submission" date="2015-02" db="EMBL/GenBank/DDBJ databases">
        <title>Genome Sequence of Jannaschia aquimarina DSM28248, a member of the Roseobacter clade.</title>
        <authorList>
            <person name="Voget S."/>
            <person name="Daniel R."/>
        </authorList>
    </citation>
    <scope>NUCLEOTIDE SEQUENCE [LARGE SCALE GENOMIC DNA]</scope>
    <source>
        <strain evidence="2 3">GSW-M26</strain>
    </source>
</reference>
<gene>
    <name evidence="2" type="ORF">jaqu_26090</name>
</gene>
<dbReference type="Proteomes" id="UP000032232">
    <property type="component" value="Unassembled WGS sequence"/>
</dbReference>
<feature type="transmembrane region" description="Helical" evidence="1">
    <location>
        <begin position="32"/>
        <end position="55"/>
    </location>
</feature>
<feature type="transmembrane region" description="Helical" evidence="1">
    <location>
        <begin position="76"/>
        <end position="96"/>
    </location>
</feature>
<feature type="transmembrane region" description="Helical" evidence="1">
    <location>
        <begin position="108"/>
        <end position="131"/>
    </location>
</feature>
<evidence type="ECO:0000313" key="2">
    <source>
        <dbReference type="EMBL" id="KIT15628.1"/>
    </source>
</evidence>
<organism evidence="2 3">
    <name type="scientific">Jannaschia aquimarina</name>
    <dbReference type="NCBI Taxonomy" id="935700"/>
    <lineage>
        <taxon>Bacteria</taxon>
        <taxon>Pseudomonadati</taxon>
        <taxon>Pseudomonadota</taxon>
        <taxon>Alphaproteobacteria</taxon>
        <taxon>Rhodobacterales</taxon>
        <taxon>Roseobacteraceae</taxon>
        <taxon>Jannaschia</taxon>
    </lineage>
</organism>
<keyword evidence="1" id="KW-0812">Transmembrane</keyword>
<comment type="caution">
    <text evidence="2">The sequence shown here is derived from an EMBL/GenBank/DDBJ whole genome shotgun (WGS) entry which is preliminary data.</text>
</comment>
<dbReference type="PATRIC" id="fig|935700.4.peg.2693"/>
<dbReference type="EMBL" id="JYFE01000047">
    <property type="protein sequence ID" value="KIT15628.1"/>
    <property type="molecule type" value="Genomic_DNA"/>
</dbReference>
<protein>
    <recommendedName>
        <fullName evidence="4">DUF4281 domain-containing protein</fullName>
    </recommendedName>
</protein>
<dbReference type="InterPro" id="IPR025461">
    <property type="entry name" value="ABA4-like"/>
</dbReference>
<dbReference type="RefSeq" id="WP_043919408.1">
    <property type="nucleotide sequence ID" value="NZ_FZPF01000004.1"/>
</dbReference>
<sequence length="144" mass="15503">MTPDFLFSLASPLALSGWVVLAVSPLAWRWPLPLGAYAIPLALYVLYALGAALWLPGAPGGFDSLDNVMLLFTDRGATTVGWIHFLAFDLAVGGWITRDARRSGVPHLAILPCLYLTLMLGPVGLLSYLALRTALTLIRKETPA</sequence>
<keyword evidence="1" id="KW-0472">Membrane</keyword>
<evidence type="ECO:0008006" key="4">
    <source>
        <dbReference type="Google" id="ProtNLM"/>
    </source>
</evidence>
<dbReference type="OrthoDB" id="345237at2"/>
<keyword evidence="1" id="KW-1133">Transmembrane helix</keyword>
<evidence type="ECO:0000256" key="1">
    <source>
        <dbReference type="SAM" id="Phobius"/>
    </source>
</evidence>
<evidence type="ECO:0000313" key="3">
    <source>
        <dbReference type="Proteomes" id="UP000032232"/>
    </source>
</evidence>
<accession>A0A0D1D6N3</accession>
<dbReference type="AlphaFoldDB" id="A0A0D1D6N3"/>
<keyword evidence="3" id="KW-1185">Reference proteome</keyword>
<dbReference type="STRING" id="935700.jaqu_26090"/>